<dbReference type="GO" id="GO:0005930">
    <property type="term" value="C:axoneme"/>
    <property type="evidence" value="ECO:0007669"/>
    <property type="project" value="TreeGrafter"/>
</dbReference>
<comment type="subcellular location">
    <subcellularLocation>
        <location evidence="1">Cell projection</location>
        <location evidence="1">Cilium</location>
    </subcellularLocation>
</comment>
<dbReference type="WBParaSite" id="PSU_v2.g11068.t1">
    <property type="protein sequence ID" value="PSU_v2.g11068.t1"/>
    <property type="gene ID" value="PSU_v2.g11068"/>
</dbReference>
<accession>A0A914XX12</accession>
<evidence type="ECO:0000313" key="8">
    <source>
        <dbReference type="WBParaSite" id="PSU_v2.g11068.t1"/>
    </source>
</evidence>
<evidence type="ECO:0000256" key="4">
    <source>
        <dbReference type="ARBA" id="ARBA00023069"/>
    </source>
</evidence>
<organism evidence="7 8">
    <name type="scientific">Panagrolaimus superbus</name>
    <dbReference type="NCBI Taxonomy" id="310955"/>
    <lineage>
        <taxon>Eukaryota</taxon>
        <taxon>Metazoa</taxon>
        <taxon>Ecdysozoa</taxon>
        <taxon>Nematoda</taxon>
        <taxon>Chromadorea</taxon>
        <taxon>Rhabditida</taxon>
        <taxon>Tylenchina</taxon>
        <taxon>Panagrolaimomorpha</taxon>
        <taxon>Panagrolaimoidea</taxon>
        <taxon>Panagrolaimidae</taxon>
        <taxon>Panagrolaimus</taxon>
    </lineage>
</organism>
<evidence type="ECO:0000256" key="3">
    <source>
        <dbReference type="ARBA" id="ARBA00022737"/>
    </source>
</evidence>
<keyword evidence="4" id="KW-0969">Cilium</keyword>
<proteinExistence type="predicted"/>
<evidence type="ECO:0000259" key="6">
    <source>
        <dbReference type="PROSITE" id="PS50042"/>
    </source>
</evidence>
<keyword evidence="5" id="KW-0966">Cell projection</keyword>
<dbReference type="GO" id="GO:0036064">
    <property type="term" value="C:ciliary basal body"/>
    <property type="evidence" value="ECO:0007669"/>
    <property type="project" value="TreeGrafter"/>
</dbReference>
<dbReference type="PANTHER" id="PTHR15722">
    <property type="entry name" value="IFT140/172-RELATED"/>
    <property type="match status" value="1"/>
</dbReference>
<feature type="domain" description="Cyclic nucleotide-binding" evidence="6">
    <location>
        <begin position="109"/>
        <end position="194"/>
    </location>
</feature>
<sequence>MENQEHGKVESYLLRANKADLIVKYYRDQEMWPDALRIAREFVPDALQTLQKQFDEYQLKSGAKGAYSYMAQAKDWESQGDYRRAIETYLKVEEPITADQELIADANKRAGELVAKFMVGEEAATLLEQIGERLVELGHGQDAGELLLLGNRPQAAVHALLASKEWAKAKRVATELAPELEQLVDETYRDFLKNQGRIGDLIDVDVISAIDILIERGNWEKALETAKQQNVSMMKYFRYGTLQKIAPLLNEQKVI</sequence>
<evidence type="ECO:0000313" key="7">
    <source>
        <dbReference type="Proteomes" id="UP000887577"/>
    </source>
</evidence>
<reference evidence="8" key="1">
    <citation type="submission" date="2022-11" db="UniProtKB">
        <authorList>
            <consortium name="WormBaseParasite"/>
        </authorList>
    </citation>
    <scope>IDENTIFICATION</scope>
</reference>
<keyword evidence="7" id="KW-1185">Reference proteome</keyword>
<dbReference type="InterPro" id="IPR000595">
    <property type="entry name" value="cNMP-bd_dom"/>
</dbReference>
<name>A0A914XX12_9BILA</name>
<evidence type="ECO:0000256" key="2">
    <source>
        <dbReference type="ARBA" id="ARBA00022574"/>
    </source>
</evidence>
<evidence type="ECO:0000256" key="1">
    <source>
        <dbReference type="ARBA" id="ARBA00004138"/>
    </source>
</evidence>
<keyword evidence="3" id="KW-0677">Repeat</keyword>
<protein>
    <submittedName>
        <fullName evidence="8">Cyclic nucleotide-binding domain-containing protein</fullName>
    </submittedName>
</protein>
<dbReference type="Proteomes" id="UP000887577">
    <property type="component" value="Unplaced"/>
</dbReference>
<dbReference type="AlphaFoldDB" id="A0A914XX12"/>
<dbReference type="GO" id="GO:0042073">
    <property type="term" value="P:intraciliary transport"/>
    <property type="evidence" value="ECO:0007669"/>
    <property type="project" value="TreeGrafter"/>
</dbReference>
<evidence type="ECO:0000256" key="5">
    <source>
        <dbReference type="ARBA" id="ARBA00023273"/>
    </source>
</evidence>
<dbReference type="PROSITE" id="PS50042">
    <property type="entry name" value="CNMP_BINDING_3"/>
    <property type="match status" value="1"/>
</dbReference>
<keyword evidence="2" id="KW-0853">WD repeat</keyword>